<comment type="caution">
    <text evidence="3">The sequence shown here is derived from an EMBL/GenBank/DDBJ whole genome shotgun (WGS) entry which is preliminary data.</text>
</comment>
<keyword evidence="3" id="KW-0436">Ligase</keyword>
<reference evidence="3 4" key="1">
    <citation type="journal article" date="2018" name="Microbiome">
        <title>Fine metagenomic profile of the Mediterranean stratified and mixed water columns revealed by assembly and recruitment.</title>
        <authorList>
            <person name="Haro-Moreno J.M."/>
            <person name="Lopez-Perez M."/>
            <person name="De La Torre J.R."/>
            <person name="Picazo A."/>
            <person name="Camacho A."/>
            <person name="Rodriguez-Valera F."/>
        </authorList>
    </citation>
    <scope>NUCLEOTIDE SEQUENCE [LARGE SCALE GENOMIC DNA]</scope>
    <source>
        <strain evidence="3">MED-G78</strain>
    </source>
</reference>
<dbReference type="NCBIfam" id="TIGR02727">
    <property type="entry name" value="MTHFS_bact"/>
    <property type="match status" value="1"/>
</dbReference>
<keyword evidence="1 2" id="KW-0547">Nucleotide-binding</keyword>
<dbReference type="PIRSF" id="PIRSF006806">
    <property type="entry name" value="FTHF_cligase"/>
    <property type="match status" value="1"/>
</dbReference>
<keyword evidence="1 2" id="KW-0067">ATP-binding</keyword>
<accession>A0A368C7Q6</accession>
<gene>
    <name evidence="3" type="ORF">DBW92_01780</name>
</gene>
<dbReference type="GO" id="GO:0009396">
    <property type="term" value="P:folic acid-containing compound biosynthetic process"/>
    <property type="evidence" value="ECO:0007669"/>
    <property type="project" value="TreeGrafter"/>
</dbReference>
<proteinExistence type="inferred from homology"/>
<dbReference type="Proteomes" id="UP000252915">
    <property type="component" value="Unassembled WGS sequence"/>
</dbReference>
<dbReference type="PANTHER" id="PTHR23407">
    <property type="entry name" value="ATPASE INHIBITOR/5-FORMYLTETRAHYDROFOLATE CYCLO-LIGASE"/>
    <property type="match status" value="1"/>
</dbReference>
<dbReference type="GO" id="GO:0030272">
    <property type="term" value="F:5-formyltetrahydrofolate cyclo-ligase activity"/>
    <property type="evidence" value="ECO:0007669"/>
    <property type="project" value="UniProtKB-EC"/>
</dbReference>
<dbReference type="InterPro" id="IPR024185">
    <property type="entry name" value="FTHF_cligase-like_sf"/>
</dbReference>
<feature type="binding site" evidence="1">
    <location>
        <position position="54"/>
    </location>
    <ligand>
        <name>substrate</name>
    </ligand>
</feature>
<sequence length="187" mass="21881">MMKTKFRKSLKHQLSLMSESEIIKKSANIQSRCMNYIDSVDHYNVLIYMSFRSEVRTNILIEELFSNKKEVYIPKIMHGNTLCFNRYIDGDDLVLNKFNILESIQEDELLPQNFDLIILPLVGVDQNGNRLGYGGGYYDRALQYINNLEKPKIIGLGYQFQVMENIFGENHDVKFDLVFTEKDIISY</sequence>
<comment type="similarity">
    <text evidence="2">Belongs to the 5-formyltetrahydrofolate cyclo-ligase family.</text>
</comment>
<name>A0A368C7Q6_9GAMM</name>
<dbReference type="EC" id="6.3.3.2" evidence="2"/>
<evidence type="ECO:0000256" key="2">
    <source>
        <dbReference type="RuleBase" id="RU361279"/>
    </source>
</evidence>
<keyword evidence="2" id="KW-0460">Magnesium</keyword>
<comment type="cofactor">
    <cofactor evidence="2">
        <name>Mg(2+)</name>
        <dbReference type="ChEBI" id="CHEBI:18420"/>
    </cofactor>
</comment>
<feature type="binding site" evidence="1">
    <location>
        <begin position="3"/>
        <end position="7"/>
    </location>
    <ligand>
        <name>ATP</name>
        <dbReference type="ChEBI" id="CHEBI:30616"/>
    </ligand>
</feature>
<dbReference type="GO" id="GO:0005524">
    <property type="term" value="F:ATP binding"/>
    <property type="evidence" value="ECO:0007669"/>
    <property type="project" value="UniProtKB-KW"/>
</dbReference>
<dbReference type="Pfam" id="PF01812">
    <property type="entry name" value="5-FTHF_cyc-lig"/>
    <property type="match status" value="1"/>
</dbReference>
<dbReference type="InterPro" id="IPR002698">
    <property type="entry name" value="FTHF_cligase"/>
</dbReference>
<evidence type="ECO:0000313" key="3">
    <source>
        <dbReference type="EMBL" id="RCL45072.1"/>
    </source>
</evidence>
<dbReference type="InterPro" id="IPR037171">
    <property type="entry name" value="NagB/RpiA_transferase-like"/>
</dbReference>
<keyword evidence="2" id="KW-0479">Metal-binding</keyword>
<dbReference type="PANTHER" id="PTHR23407:SF11">
    <property type="entry name" value="CHROMOSOME UNDETERMINED SCAFFOLD_24, WHOLE GENOME SHOTGUN SEQUENCE"/>
    <property type="match status" value="1"/>
</dbReference>
<dbReference type="AlphaFoldDB" id="A0A368C7Q6"/>
<dbReference type="Gene3D" id="3.40.50.10420">
    <property type="entry name" value="NagB/RpiA/CoA transferase-like"/>
    <property type="match status" value="1"/>
</dbReference>
<protein>
    <recommendedName>
        <fullName evidence="2">5-formyltetrahydrofolate cyclo-ligase</fullName>
        <ecNumber evidence="2">6.3.3.2</ecNumber>
    </recommendedName>
</protein>
<dbReference type="EMBL" id="QOPI01000005">
    <property type="protein sequence ID" value="RCL45072.1"/>
    <property type="molecule type" value="Genomic_DNA"/>
</dbReference>
<dbReference type="GO" id="GO:0046872">
    <property type="term" value="F:metal ion binding"/>
    <property type="evidence" value="ECO:0007669"/>
    <property type="project" value="UniProtKB-KW"/>
</dbReference>
<comment type="catalytic activity">
    <reaction evidence="2">
        <text>(6S)-5-formyl-5,6,7,8-tetrahydrofolate + ATP = (6R)-5,10-methenyltetrahydrofolate + ADP + phosphate</text>
        <dbReference type="Rhea" id="RHEA:10488"/>
        <dbReference type="ChEBI" id="CHEBI:30616"/>
        <dbReference type="ChEBI" id="CHEBI:43474"/>
        <dbReference type="ChEBI" id="CHEBI:57455"/>
        <dbReference type="ChEBI" id="CHEBI:57457"/>
        <dbReference type="ChEBI" id="CHEBI:456216"/>
        <dbReference type="EC" id="6.3.3.2"/>
    </reaction>
</comment>
<evidence type="ECO:0000313" key="4">
    <source>
        <dbReference type="Proteomes" id="UP000252915"/>
    </source>
</evidence>
<feature type="binding site" evidence="1">
    <location>
        <position position="49"/>
    </location>
    <ligand>
        <name>substrate</name>
    </ligand>
</feature>
<evidence type="ECO:0000256" key="1">
    <source>
        <dbReference type="PIRSR" id="PIRSR006806-1"/>
    </source>
</evidence>
<dbReference type="GO" id="GO:0035999">
    <property type="term" value="P:tetrahydrofolate interconversion"/>
    <property type="evidence" value="ECO:0007669"/>
    <property type="project" value="TreeGrafter"/>
</dbReference>
<feature type="binding site" evidence="1">
    <location>
        <begin position="130"/>
        <end position="138"/>
    </location>
    <ligand>
        <name>ATP</name>
        <dbReference type="ChEBI" id="CHEBI:30616"/>
    </ligand>
</feature>
<organism evidence="3 4">
    <name type="scientific">SAR86 cluster bacterium</name>
    <dbReference type="NCBI Taxonomy" id="2030880"/>
    <lineage>
        <taxon>Bacteria</taxon>
        <taxon>Pseudomonadati</taxon>
        <taxon>Pseudomonadota</taxon>
        <taxon>Gammaproteobacteria</taxon>
        <taxon>SAR86 cluster</taxon>
    </lineage>
</organism>
<dbReference type="SUPFAM" id="SSF100950">
    <property type="entry name" value="NagB/RpiA/CoA transferase-like"/>
    <property type="match status" value="1"/>
</dbReference>